<evidence type="ECO:0000256" key="1">
    <source>
        <dbReference type="SAM" id="SignalP"/>
    </source>
</evidence>
<dbReference type="Proteomes" id="UP001464555">
    <property type="component" value="Unassembled WGS sequence"/>
</dbReference>
<proteinExistence type="predicted"/>
<dbReference type="InterPro" id="IPR050491">
    <property type="entry name" value="AmpC-like"/>
</dbReference>
<name>A0ABU9I0C1_9FLAO</name>
<dbReference type="PANTHER" id="PTHR46825:SF9">
    <property type="entry name" value="BETA-LACTAMASE-RELATED DOMAIN-CONTAINING PROTEIN"/>
    <property type="match status" value="1"/>
</dbReference>
<dbReference type="Gene3D" id="3.40.710.10">
    <property type="entry name" value="DD-peptidase/beta-lactamase superfamily"/>
    <property type="match status" value="1"/>
</dbReference>
<dbReference type="PANTHER" id="PTHR46825">
    <property type="entry name" value="D-ALANYL-D-ALANINE-CARBOXYPEPTIDASE/ENDOPEPTIDASE AMPH"/>
    <property type="match status" value="1"/>
</dbReference>
<feature type="signal peptide" evidence="1">
    <location>
        <begin position="1"/>
        <end position="19"/>
    </location>
</feature>
<protein>
    <submittedName>
        <fullName evidence="3">Serine hydrolase domain-containing protein</fullName>
        <ecNumber evidence="3">3.1.1.103</ecNumber>
    </submittedName>
</protein>
<gene>
    <name evidence="3" type="ORF">AAEO56_15440</name>
</gene>
<dbReference type="GO" id="GO:0016787">
    <property type="term" value="F:hydrolase activity"/>
    <property type="evidence" value="ECO:0007669"/>
    <property type="project" value="UniProtKB-KW"/>
</dbReference>
<dbReference type="EMBL" id="JBBYHR010000009">
    <property type="protein sequence ID" value="MEL1245666.1"/>
    <property type="molecule type" value="Genomic_DNA"/>
</dbReference>
<dbReference type="EC" id="3.1.1.103" evidence="3"/>
<keyword evidence="4" id="KW-1185">Reference proteome</keyword>
<accession>A0ABU9I0C1</accession>
<comment type="caution">
    <text evidence="3">The sequence shown here is derived from an EMBL/GenBank/DDBJ whole genome shotgun (WGS) entry which is preliminary data.</text>
</comment>
<dbReference type="InterPro" id="IPR012338">
    <property type="entry name" value="Beta-lactam/transpept-like"/>
</dbReference>
<sequence length="440" mass="49429">MKKLFLSLFVLAITLPAFAQGEAKYRKIDSLLVYFNRNDKFMGALSIREKGRVVFEKAYGFTDIDTKAKATPDTRYKIGSVTEMFTAAIVFQLIEEKKLTLDTKLSEFFPKMKNAEKITIADMLGHKSGIYNYTQEPAFKDFSVKLQNRKQMLDRIQGYEPAFEPGTKAELSNSNYLLLGYIIQDITKKTYKENVTARVIKKAGLKNTYYFTKINPKKNEAYSYVETDGQWIKEDEWHESAIGGAGGLQSTASDLTLFVKALFDGKIITKTSLGEMTKMEMGIGRGVFHFSFAERKFVGHNGDIEGFSAVLGYNPKDDLAIALTLNGVNTDVNALVMGVLSCYYKLPYRFPDFTSVAVDDDVLKRYEGIYSAPSLPYKVKIAAREGKLIAIALEPGQGSFELNALSENEFNFDPADLHMIFSDKGFTLKQGGKVTEFNKE</sequence>
<feature type="chain" id="PRO_5046120493" evidence="1">
    <location>
        <begin position="20"/>
        <end position="440"/>
    </location>
</feature>
<evidence type="ECO:0000259" key="2">
    <source>
        <dbReference type="Pfam" id="PF00144"/>
    </source>
</evidence>
<reference evidence="3 4" key="1">
    <citation type="submission" date="2024-04" db="EMBL/GenBank/DDBJ databases">
        <title>Flavobacterium sp. DGU11 16S ribosomal RNA gene Genome sequencing and assembly.</title>
        <authorList>
            <person name="Park S."/>
        </authorList>
    </citation>
    <scope>NUCLEOTIDE SEQUENCE [LARGE SCALE GENOMIC DNA]</scope>
    <source>
        <strain evidence="3 4">DGU11</strain>
    </source>
</reference>
<feature type="domain" description="Beta-lactamase-related" evidence="2">
    <location>
        <begin position="44"/>
        <end position="331"/>
    </location>
</feature>
<dbReference type="InterPro" id="IPR001466">
    <property type="entry name" value="Beta-lactam-related"/>
</dbReference>
<dbReference type="SUPFAM" id="SSF56601">
    <property type="entry name" value="beta-lactamase/transpeptidase-like"/>
    <property type="match status" value="1"/>
</dbReference>
<evidence type="ECO:0000313" key="4">
    <source>
        <dbReference type="Proteomes" id="UP001464555"/>
    </source>
</evidence>
<keyword evidence="3" id="KW-0378">Hydrolase</keyword>
<keyword evidence="1" id="KW-0732">Signal</keyword>
<evidence type="ECO:0000313" key="3">
    <source>
        <dbReference type="EMBL" id="MEL1245666.1"/>
    </source>
</evidence>
<dbReference type="Pfam" id="PF00144">
    <property type="entry name" value="Beta-lactamase"/>
    <property type="match status" value="1"/>
</dbReference>
<dbReference type="RefSeq" id="WP_341697960.1">
    <property type="nucleotide sequence ID" value="NZ_JBBYHR010000009.1"/>
</dbReference>
<organism evidence="3 4">
    <name type="scientific">Flavobacterium arundinis</name>
    <dbReference type="NCBI Taxonomy" id="3139143"/>
    <lineage>
        <taxon>Bacteria</taxon>
        <taxon>Pseudomonadati</taxon>
        <taxon>Bacteroidota</taxon>
        <taxon>Flavobacteriia</taxon>
        <taxon>Flavobacteriales</taxon>
        <taxon>Flavobacteriaceae</taxon>
        <taxon>Flavobacterium</taxon>
    </lineage>
</organism>